<proteinExistence type="predicted"/>
<keyword evidence="2" id="KW-1185">Reference proteome</keyword>
<protein>
    <submittedName>
        <fullName evidence="1">(apollo) hypothetical protein</fullName>
    </submittedName>
</protein>
<dbReference type="Proteomes" id="UP000691718">
    <property type="component" value="Unassembled WGS sequence"/>
</dbReference>
<reference evidence="1" key="1">
    <citation type="submission" date="2021-04" db="EMBL/GenBank/DDBJ databases">
        <authorList>
            <person name="Tunstrom K."/>
        </authorList>
    </citation>
    <scope>NUCLEOTIDE SEQUENCE</scope>
</reference>
<dbReference type="AlphaFoldDB" id="A0A8S3X5I9"/>
<accession>A0A8S3X5I9</accession>
<comment type="caution">
    <text evidence="1">The sequence shown here is derived from an EMBL/GenBank/DDBJ whole genome shotgun (WGS) entry which is preliminary data.</text>
</comment>
<evidence type="ECO:0000313" key="1">
    <source>
        <dbReference type="EMBL" id="CAG5000247.1"/>
    </source>
</evidence>
<dbReference type="OrthoDB" id="8053018at2759"/>
<evidence type="ECO:0000313" key="2">
    <source>
        <dbReference type="Proteomes" id="UP000691718"/>
    </source>
</evidence>
<organism evidence="1 2">
    <name type="scientific">Parnassius apollo</name>
    <name type="common">Apollo butterfly</name>
    <name type="synonym">Papilio apollo</name>
    <dbReference type="NCBI Taxonomy" id="110799"/>
    <lineage>
        <taxon>Eukaryota</taxon>
        <taxon>Metazoa</taxon>
        <taxon>Ecdysozoa</taxon>
        <taxon>Arthropoda</taxon>
        <taxon>Hexapoda</taxon>
        <taxon>Insecta</taxon>
        <taxon>Pterygota</taxon>
        <taxon>Neoptera</taxon>
        <taxon>Endopterygota</taxon>
        <taxon>Lepidoptera</taxon>
        <taxon>Glossata</taxon>
        <taxon>Ditrysia</taxon>
        <taxon>Papilionoidea</taxon>
        <taxon>Papilionidae</taxon>
        <taxon>Parnassiinae</taxon>
        <taxon>Parnassini</taxon>
        <taxon>Parnassius</taxon>
        <taxon>Parnassius</taxon>
    </lineage>
</organism>
<dbReference type="EMBL" id="CAJQZP010000945">
    <property type="protein sequence ID" value="CAG5000247.1"/>
    <property type="molecule type" value="Genomic_DNA"/>
</dbReference>
<sequence length="148" mass="15981">MEETARGTGGGPAIHIKLMDLEQRVLNLIGVEVATGLAVEEAGLSQGNYIQGNPIVNIEQGIPTPQPHHLVECSQSCNDPGPSRRPHVAPANIVASPLVPFVEVEEENTLQLCPHLKCKKFSQGLLCPSNQHLAILDLFELGDHLEDE</sequence>
<gene>
    <name evidence="1" type="ORF">PAPOLLO_LOCUS13683</name>
</gene>
<name>A0A8S3X5I9_PARAO</name>